<evidence type="ECO:0000256" key="3">
    <source>
        <dbReference type="ARBA" id="ARBA00022801"/>
    </source>
</evidence>
<sequence length="524" mass="52134">MQRNTSTTRSRFVPAVTAGVLATCLGAVAGAPAAHADGGVGISSDFNGDGYEDLAIGSPYQAVRGKADAGTVTVSYGGFGGVSAGGTQLWHGDSPQLDGSASDHEFFGTALAAADFDGDGYADLAVGVPGNGSGATGAGSVVVLKGGPGGLTATGSREYRQGAGVPGTAGTSEDFGWALAAGDFDRDGRADLAVGAPGDTSGGIRGGSVSVLRGVDEWNGNSTVLEPDSVWTDGQVGQGFPANGSQFGRAVATGDVTGNGFDDLVAGSPGTQRITLLHGGEDGITSVNGRTVTPTDLPGGAPRPSFGVTLAVGRFVGSHHEDVAIGAPQASVVSEPGAGVVTVLRGDAWGVDTTRPQVLVEGAVPGGDMRARDGFGSALVAGSFGHGGEEDLVIGSEGQDVDLGRDAGAAYVFYGGAESFYEADRTVLSSTADGYRNAGNTNDWFGTSLGRADLNGDGRDEVLVGAPGDRVGGLQAAGSVEVFAGQDGAVSNSHARTTWHQGLFPNVANALNSPSVHYGRGLSR</sequence>
<dbReference type="PANTHER" id="PTHR23221">
    <property type="entry name" value="GLYCOSYLPHOSPHATIDYLINOSITOL PHOSPHOLIPASE D"/>
    <property type="match status" value="1"/>
</dbReference>
<dbReference type="EMBL" id="JACCBB010000001">
    <property type="protein sequence ID" value="NYD21795.1"/>
    <property type="molecule type" value="Genomic_DNA"/>
</dbReference>
<reference evidence="6 7" key="1">
    <citation type="submission" date="2020-07" db="EMBL/GenBank/DDBJ databases">
        <title>Sequencing the genomes of 1000 actinobacteria strains.</title>
        <authorList>
            <person name="Klenk H.-P."/>
        </authorList>
    </citation>
    <scope>NUCLEOTIDE SEQUENCE [LARGE SCALE GENOMIC DNA]</scope>
    <source>
        <strain evidence="6 7">DSM 7487</strain>
    </source>
</reference>
<organism evidence="6 7">
    <name type="scientific">Kineococcus aurantiacus</name>
    <dbReference type="NCBI Taxonomy" id="37633"/>
    <lineage>
        <taxon>Bacteria</taxon>
        <taxon>Bacillati</taxon>
        <taxon>Actinomycetota</taxon>
        <taxon>Actinomycetes</taxon>
        <taxon>Kineosporiales</taxon>
        <taxon>Kineosporiaceae</taxon>
        <taxon>Kineococcus</taxon>
    </lineage>
</organism>
<dbReference type="GO" id="GO:0008305">
    <property type="term" value="C:integrin complex"/>
    <property type="evidence" value="ECO:0007669"/>
    <property type="project" value="InterPro"/>
</dbReference>
<dbReference type="SUPFAM" id="SSF69318">
    <property type="entry name" value="Integrin alpha N-terminal domain"/>
    <property type="match status" value="2"/>
</dbReference>
<evidence type="ECO:0000256" key="4">
    <source>
        <dbReference type="ARBA" id="ARBA00023180"/>
    </source>
</evidence>
<keyword evidence="7" id="KW-1185">Reference proteome</keyword>
<dbReference type="AlphaFoldDB" id="A0A7Y9AVY3"/>
<dbReference type="RefSeq" id="WP_179750342.1">
    <property type="nucleotide sequence ID" value="NZ_BAAAGN010000005.1"/>
</dbReference>
<proteinExistence type="predicted"/>
<feature type="signal peptide" evidence="5">
    <location>
        <begin position="1"/>
        <end position="36"/>
    </location>
</feature>
<dbReference type="InterPro" id="IPR013517">
    <property type="entry name" value="FG-GAP"/>
</dbReference>
<dbReference type="InterPro" id="IPR028994">
    <property type="entry name" value="Integrin_alpha_N"/>
</dbReference>
<dbReference type="InterPro" id="IPR013519">
    <property type="entry name" value="Int_alpha_beta-p"/>
</dbReference>
<gene>
    <name evidence="6" type="ORF">BJ968_001335</name>
</gene>
<dbReference type="Pfam" id="PF01839">
    <property type="entry name" value="FG-GAP"/>
    <property type="match status" value="5"/>
</dbReference>
<keyword evidence="4" id="KW-0325">Glycoprotein</keyword>
<evidence type="ECO:0000313" key="7">
    <source>
        <dbReference type="Proteomes" id="UP000521922"/>
    </source>
</evidence>
<comment type="caution">
    <text evidence="6">The sequence shown here is derived from an EMBL/GenBank/DDBJ whole genome shotgun (WGS) entry which is preliminary data.</text>
</comment>
<dbReference type="InterPro" id="IPR000413">
    <property type="entry name" value="Integrin_alpha"/>
</dbReference>
<dbReference type="PROSITE" id="PS51318">
    <property type="entry name" value="TAT"/>
    <property type="match status" value="1"/>
</dbReference>
<name>A0A7Y9AVY3_9ACTN</name>
<dbReference type="PRINTS" id="PR01185">
    <property type="entry name" value="INTEGRINA"/>
</dbReference>
<dbReference type="GO" id="GO:0007155">
    <property type="term" value="P:cell adhesion"/>
    <property type="evidence" value="ECO:0007669"/>
    <property type="project" value="InterPro"/>
</dbReference>
<evidence type="ECO:0000256" key="2">
    <source>
        <dbReference type="ARBA" id="ARBA00022737"/>
    </source>
</evidence>
<evidence type="ECO:0000313" key="6">
    <source>
        <dbReference type="EMBL" id="NYD21795.1"/>
    </source>
</evidence>
<keyword evidence="3" id="KW-0378">Hydrolase</keyword>
<evidence type="ECO:0000256" key="5">
    <source>
        <dbReference type="SAM" id="SignalP"/>
    </source>
</evidence>
<dbReference type="SMART" id="SM00191">
    <property type="entry name" value="Int_alpha"/>
    <property type="match status" value="7"/>
</dbReference>
<evidence type="ECO:0008006" key="8">
    <source>
        <dbReference type="Google" id="ProtNLM"/>
    </source>
</evidence>
<evidence type="ECO:0000256" key="1">
    <source>
        <dbReference type="ARBA" id="ARBA00022729"/>
    </source>
</evidence>
<accession>A0A7Y9AVY3</accession>
<dbReference type="Proteomes" id="UP000521922">
    <property type="component" value="Unassembled WGS sequence"/>
</dbReference>
<dbReference type="Gene3D" id="2.130.10.130">
    <property type="entry name" value="Integrin alpha, N-terminal"/>
    <property type="match status" value="3"/>
</dbReference>
<dbReference type="GO" id="GO:0016787">
    <property type="term" value="F:hydrolase activity"/>
    <property type="evidence" value="ECO:0007669"/>
    <property type="project" value="UniProtKB-KW"/>
</dbReference>
<dbReference type="InterPro" id="IPR006311">
    <property type="entry name" value="TAT_signal"/>
</dbReference>
<protein>
    <recommendedName>
        <fullName evidence="8">FG-GAP repeat protein</fullName>
    </recommendedName>
</protein>
<keyword evidence="1 5" id="KW-0732">Signal</keyword>
<dbReference type="PANTHER" id="PTHR23221:SF7">
    <property type="entry name" value="PHOSPHATIDYLINOSITOL-GLYCAN-SPECIFIC PHOSPHOLIPASE D"/>
    <property type="match status" value="1"/>
</dbReference>
<dbReference type="PROSITE" id="PS51470">
    <property type="entry name" value="FG_GAP"/>
    <property type="match status" value="4"/>
</dbReference>
<feature type="chain" id="PRO_5031051641" description="FG-GAP repeat protein" evidence="5">
    <location>
        <begin position="37"/>
        <end position="524"/>
    </location>
</feature>
<keyword evidence="2" id="KW-0677">Repeat</keyword>